<keyword evidence="8" id="KW-1185">Reference proteome</keyword>
<dbReference type="PANTHER" id="PTHR43859:SF11">
    <property type="entry name" value="4-COUMARATE--COA LIGASE"/>
    <property type="match status" value="1"/>
</dbReference>
<dbReference type="Pfam" id="PF13193">
    <property type="entry name" value="AMP-binding_C"/>
    <property type="match status" value="1"/>
</dbReference>
<dbReference type="Gene3D" id="3.30.300.30">
    <property type="match status" value="1"/>
</dbReference>
<keyword evidence="3" id="KW-0436">Ligase</keyword>
<evidence type="ECO:0000256" key="3">
    <source>
        <dbReference type="ARBA" id="ARBA00022598"/>
    </source>
</evidence>
<keyword evidence="2" id="KW-0963">Cytoplasm</keyword>
<accession>A0AAD4V9H9</accession>
<evidence type="ECO:0000256" key="1">
    <source>
        <dbReference type="ARBA" id="ARBA00006432"/>
    </source>
</evidence>
<evidence type="ECO:0000256" key="5">
    <source>
        <dbReference type="ARBA" id="ARBA00022840"/>
    </source>
</evidence>
<evidence type="ECO:0000259" key="6">
    <source>
        <dbReference type="Pfam" id="PF13193"/>
    </source>
</evidence>
<evidence type="ECO:0000256" key="4">
    <source>
        <dbReference type="ARBA" id="ARBA00022741"/>
    </source>
</evidence>
<gene>
    <name evidence="7" type="ORF">L3X38_039539</name>
</gene>
<organism evidence="7 8">
    <name type="scientific">Prunus dulcis</name>
    <name type="common">Almond</name>
    <name type="synonym">Amygdalus dulcis</name>
    <dbReference type="NCBI Taxonomy" id="3755"/>
    <lineage>
        <taxon>Eukaryota</taxon>
        <taxon>Viridiplantae</taxon>
        <taxon>Streptophyta</taxon>
        <taxon>Embryophyta</taxon>
        <taxon>Tracheophyta</taxon>
        <taxon>Spermatophyta</taxon>
        <taxon>Magnoliopsida</taxon>
        <taxon>eudicotyledons</taxon>
        <taxon>Gunneridae</taxon>
        <taxon>Pentapetalae</taxon>
        <taxon>rosids</taxon>
        <taxon>fabids</taxon>
        <taxon>Rosales</taxon>
        <taxon>Rosaceae</taxon>
        <taxon>Amygdaloideae</taxon>
        <taxon>Amygdaleae</taxon>
        <taxon>Prunus</taxon>
    </lineage>
</organism>
<dbReference type="EMBL" id="JAJFAZ020000007">
    <property type="protein sequence ID" value="KAI5319831.1"/>
    <property type="molecule type" value="Genomic_DNA"/>
</dbReference>
<keyword evidence="4" id="KW-0547">Nucleotide-binding</keyword>
<dbReference type="GO" id="GO:0005524">
    <property type="term" value="F:ATP binding"/>
    <property type="evidence" value="ECO:0007669"/>
    <property type="project" value="UniProtKB-KW"/>
</dbReference>
<dbReference type="SUPFAM" id="SSF56801">
    <property type="entry name" value="Acetyl-CoA synthetase-like"/>
    <property type="match status" value="1"/>
</dbReference>
<dbReference type="PANTHER" id="PTHR43859">
    <property type="entry name" value="ACYL-ACTIVATING ENZYME"/>
    <property type="match status" value="1"/>
</dbReference>
<dbReference type="InterPro" id="IPR045851">
    <property type="entry name" value="AMP-bd_C_sf"/>
</dbReference>
<dbReference type="Proteomes" id="UP001054821">
    <property type="component" value="Chromosome 7"/>
</dbReference>
<protein>
    <recommendedName>
        <fullName evidence="6">AMP-binding enzyme C-terminal domain-containing protein</fullName>
    </recommendedName>
</protein>
<comment type="caution">
    <text evidence="7">The sequence shown here is derived from an EMBL/GenBank/DDBJ whole genome shotgun (WGS) entry which is preliminary data.</text>
</comment>
<dbReference type="Gene3D" id="2.30.38.10">
    <property type="entry name" value="Luciferase, Domain 3"/>
    <property type="match status" value="1"/>
</dbReference>
<evidence type="ECO:0000313" key="8">
    <source>
        <dbReference type="Proteomes" id="UP001054821"/>
    </source>
</evidence>
<name>A0AAD4V9H9_PRUDU</name>
<keyword evidence="5" id="KW-0067">ATP-binding</keyword>
<evidence type="ECO:0000313" key="7">
    <source>
        <dbReference type="EMBL" id="KAI5319831.1"/>
    </source>
</evidence>
<dbReference type="GO" id="GO:0016874">
    <property type="term" value="F:ligase activity"/>
    <property type="evidence" value="ECO:0007669"/>
    <property type="project" value="UniProtKB-KW"/>
</dbReference>
<dbReference type="AlphaFoldDB" id="A0AAD4V9H9"/>
<reference evidence="7 8" key="1">
    <citation type="journal article" date="2022" name="G3 (Bethesda)">
        <title>Whole-genome sequence and methylome profiling of the almond [Prunus dulcis (Mill.) D.A. Webb] cultivar 'Nonpareil'.</title>
        <authorList>
            <person name="D'Amico-Willman K.M."/>
            <person name="Ouma W.Z."/>
            <person name="Meulia T."/>
            <person name="Sideli G.M."/>
            <person name="Gradziel T.M."/>
            <person name="Fresnedo-Ramirez J."/>
        </authorList>
    </citation>
    <scope>NUCLEOTIDE SEQUENCE [LARGE SCALE GENOMIC DNA]</scope>
    <source>
        <strain evidence="7">Clone GOH B32 T37-40</strain>
    </source>
</reference>
<feature type="domain" description="AMP-binding enzyme C-terminal" evidence="6">
    <location>
        <begin position="94"/>
        <end position="160"/>
    </location>
</feature>
<proteinExistence type="inferred from homology"/>
<dbReference type="InterPro" id="IPR025110">
    <property type="entry name" value="AMP-bd_C"/>
</dbReference>
<evidence type="ECO:0000256" key="2">
    <source>
        <dbReference type="ARBA" id="ARBA00022490"/>
    </source>
</evidence>
<comment type="similarity">
    <text evidence="1">Belongs to the ATP-dependent AMP-binding enzyme family.</text>
</comment>
<sequence>MQSQYNLMMEGVDVKDPKTMESVAFYGKSMGEIIFRGNTLMLGYLENSKPAHEVFKGGWYRTGDLAVRHPDGYIQMKDRARDIIICGGEVISTLEVEAVLEAAVVGKYDEVFGETPCAILKLKEGFGGGVEASSREIIEFCEGTLPGFTVPKVMIFGDLPNPTGKIQKFVLREKANLVGGQE</sequence>